<feature type="transmembrane region" description="Helical" evidence="6">
    <location>
        <begin position="457"/>
        <end position="481"/>
    </location>
</feature>
<dbReference type="EMBL" id="CAJNOU010000199">
    <property type="protein sequence ID" value="CAF0911898.1"/>
    <property type="molecule type" value="Genomic_DNA"/>
</dbReference>
<sequence length="552" mass="61779">MTDIENAAEIIPKELSFTSLTSENRSRTNSIVDSVAVDFYTSVSSIVPIVIHETNENDEHIKLFPIRQVYKNLIIISLGFLIMYTSFHGILSLQSSLNAKGNVGVNALIVLNIAILFSAIFLTGISTDVFGLKWTIIIGEIAYILYISANIRATPIFMYIGAACLGLASAPLWTCQATYLSCIARYHAHHKQKKVADIVSLFFGIFFAVFGTSTIWGNLISYFIINQSNNPEKFNCGVYFDPLSKNKTDTAPDVSNLTRYVLCGVFVGMGIVSMILLLLLDQIRPTKPQPVAQSLKRSLEVVQSLFRWKNIDQLFLIPLTMWTTVENAFLVAQFTRAFVTCLVGIRYIGLVMICSGICNALCSYIFGDLVKYIGRIGCFIIAAILNYASIIVMYFWRPLEDQTYVLFIIAGVWGVADAVWQSQVVAAYTVLYSKTDSSAIAKYRLWKAIGSLVTYGYASYITIELTLIILFGFLTVSMVFYETYSSAIAKYRLWKAIGSLVTYGYASYITIELTLIILFVFLTVSMILYGIIEIHVRWKQHARHPGAVINQD</sequence>
<keyword evidence="4 6" id="KW-1133">Transmembrane helix</keyword>
<comment type="similarity">
    <text evidence="2">Belongs to the unc-93 family.</text>
</comment>
<feature type="transmembrane region" description="Helical" evidence="6">
    <location>
        <begin position="157"/>
        <end position="180"/>
    </location>
</feature>
<dbReference type="InterPro" id="IPR036259">
    <property type="entry name" value="MFS_trans_sf"/>
</dbReference>
<reference evidence="7" key="1">
    <citation type="submission" date="2021-02" db="EMBL/GenBank/DDBJ databases">
        <authorList>
            <person name="Nowell W R."/>
        </authorList>
    </citation>
    <scope>NUCLEOTIDE SEQUENCE</scope>
</reference>
<evidence type="ECO:0000256" key="5">
    <source>
        <dbReference type="ARBA" id="ARBA00023136"/>
    </source>
</evidence>
<organism evidence="7 8">
    <name type="scientific">Rotaria sordida</name>
    <dbReference type="NCBI Taxonomy" id="392033"/>
    <lineage>
        <taxon>Eukaryota</taxon>
        <taxon>Metazoa</taxon>
        <taxon>Spiralia</taxon>
        <taxon>Gnathifera</taxon>
        <taxon>Rotifera</taxon>
        <taxon>Eurotatoria</taxon>
        <taxon>Bdelloidea</taxon>
        <taxon>Philodinida</taxon>
        <taxon>Philodinidae</taxon>
        <taxon>Rotaria</taxon>
    </lineage>
</organism>
<feature type="transmembrane region" description="Helical" evidence="6">
    <location>
        <begin position="257"/>
        <end position="280"/>
    </location>
</feature>
<evidence type="ECO:0000256" key="6">
    <source>
        <dbReference type="SAM" id="Phobius"/>
    </source>
</evidence>
<dbReference type="InterPro" id="IPR051951">
    <property type="entry name" value="UNC-93_regulatory"/>
</dbReference>
<keyword evidence="5 6" id="KW-0472">Membrane</keyword>
<evidence type="ECO:0000313" key="8">
    <source>
        <dbReference type="Proteomes" id="UP000663889"/>
    </source>
</evidence>
<dbReference type="InterPro" id="IPR010291">
    <property type="entry name" value="Ion_channel_UNC-93"/>
</dbReference>
<dbReference type="GO" id="GO:0016020">
    <property type="term" value="C:membrane"/>
    <property type="evidence" value="ECO:0007669"/>
    <property type="project" value="UniProtKB-SubCell"/>
</dbReference>
<dbReference type="Proteomes" id="UP000663889">
    <property type="component" value="Unassembled WGS sequence"/>
</dbReference>
<feature type="transmembrane region" description="Helical" evidence="6">
    <location>
        <begin position="201"/>
        <end position="225"/>
    </location>
</feature>
<evidence type="ECO:0000256" key="3">
    <source>
        <dbReference type="ARBA" id="ARBA00022692"/>
    </source>
</evidence>
<evidence type="ECO:0008006" key="9">
    <source>
        <dbReference type="Google" id="ProtNLM"/>
    </source>
</evidence>
<evidence type="ECO:0000256" key="1">
    <source>
        <dbReference type="ARBA" id="ARBA00004141"/>
    </source>
</evidence>
<evidence type="ECO:0000256" key="2">
    <source>
        <dbReference type="ARBA" id="ARBA00009172"/>
    </source>
</evidence>
<comment type="caution">
    <text evidence="7">The sequence shown here is derived from an EMBL/GenBank/DDBJ whole genome shotgun (WGS) entry which is preliminary data.</text>
</comment>
<gene>
    <name evidence="7" type="ORF">SEV965_LOCUS6185</name>
</gene>
<accession>A0A814AA07</accession>
<feature type="transmembrane region" description="Helical" evidence="6">
    <location>
        <begin position="345"/>
        <end position="366"/>
    </location>
</feature>
<keyword evidence="3 6" id="KW-0812">Transmembrane</keyword>
<feature type="transmembrane region" description="Helical" evidence="6">
    <location>
        <begin position="72"/>
        <end position="91"/>
    </location>
</feature>
<feature type="transmembrane region" description="Helical" evidence="6">
    <location>
        <begin position="517"/>
        <end position="536"/>
    </location>
</feature>
<name>A0A814AA07_9BILA</name>
<dbReference type="PANTHER" id="PTHR19444:SF13">
    <property type="entry name" value="PROTEIN UNC-93 HOMOLOG A"/>
    <property type="match status" value="1"/>
</dbReference>
<protein>
    <recommendedName>
        <fullName evidence="9">UNC93-like protein</fullName>
    </recommendedName>
</protein>
<comment type="subcellular location">
    <subcellularLocation>
        <location evidence="1">Membrane</location>
        <topology evidence="1">Multi-pass membrane protein</topology>
    </subcellularLocation>
</comment>
<proteinExistence type="inferred from homology"/>
<dbReference type="PANTHER" id="PTHR19444">
    <property type="entry name" value="UNC-93 RELATED"/>
    <property type="match status" value="1"/>
</dbReference>
<dbReference type="Pfam" id="PF05978">
    <property type="entry name" value="UNC-93"/>
    <property type="match status" value="1"/>
</dbReference>
<feature type="transmembrane region" description="Helical" evidence="6">
    <location>
        <begin position="403"/>
        <end position="420"/>
    </location>
</feature>
<feature type="transmembrane region" description="Helical" evidence="6">
    <location>
        <begin position="372"/>
        <end position="396"/>
    </location>
</feature>
<dbReference type="SUPFAM" id="SSF103473">
    <property type="entry name" value="MFS general substrate transporter"/>
    <property type="match status" value="1"/>
</dbReference>
<dbReference type="AlphaFoldDB" id="A0A814AA07"/>
<evidence type="ECO:0000256" key="4">
    <source>
        <dbReference type="ARBA" id="ARBA00022989"/>
    </source>
</evidence>
<evidence type="ECO:0000313" key="7">
    <source>
        <dbReference type="EMBL" id="CAF0911898.1"/>
    </source>
</evidence>
<feature type="transmembrane region" description="Helical" evidence="6">
    <location>
        <begin position="103"/>
        <end position="122"/>
    </location>
</feature>
<feature type="transmembrane region" description="Helical" evidence="6">
    <location>
        <begin position="134"/>
        <end position="151"/>
    </location>
</feature>